<dbReference type="SUPFAM" id="SSF55781">
    <property type="entry name" value="GAF domain-like"/>
    <property type="match status" value="1"/>
</dbReference>
<dbReference type="Pfam" id="PF01614">
    <property type="entry name" value="IclR_C"/>
    <property type="match status" value="1"/>
</dbReference>
<name>A0A917VV21_9NOCA</name>
<dbReference type="InterPro" id="IPR029016">
    <property type="entry name" value="GAF-like_dom_sf"/>
</dbReference>
<dbReference type="PANTHER" id="PTHR30136">
    <property type="entry name" value="HELIX-TURN-HELIX TRANSCRIPTIONAL REGULATOR, ICLR FAMILY"/>
    <property type="match status" value="1"/>
</dbReference>
<keyword evidence="1" id="KW-0805">Transcription regulation</keyword>
<dbReference type="AlphaFoldDB" id="A0A917VV21"/>
<organism evidence="5 6">
    <name type="scientific">Nocardia jinanensis</name>
    <dbReference type="NCBI Taxonomy" id="382504"/>
    <lineage>
        <taxon>Bacteria</taxon>
        <taxon>Bacillati</taxon>
        <taxon>Actinomycetota</taxon>
        <taxon>Actinomycetes</taxon>
        <taxon>Mycobacteriales</taxon>
        <taxon>Nocardiaceae</taxon>
        <taxon>Nocardia</taxon>
    </lineage>
</organism>
<dbReference type="PANTHER" id="PTHR30136:SF35">
    <property type="entry name" value="HTH-TYPE TRANSCRIPTIONAL REGULATOR RV1719"/>
    <property type="match status" value="1"/>
</dbReference>
<dbReference type="EMBL" id="BMMH01000006">
    <property type="protein sequence ID" value="GGL17342.1"/>
    <property type="molecule type" value="Genomic_DNA"/>
</dbReference>
<dbReference type="Gene3D" id="3.30.450.40">
    <property type="match status" value="1"/>
</dbReference>
<dbReference type="InterPro" id="IPR005471">
    <property type="entry name" value="Tscrpt_reg_IclR_N"/>
</dbReference>
<dbReference type="InterPro" id="IPR036390">
    <property type="entry name" value="WH_DNA-bd_sf"/>
</dbReference>
<dbReference type="Pfam" id="PF09339">
    <property type="entry name" value="HTH_IclR"/>
    <property type="match status" value="1"/>
</dbReference>
<dbReference type="Gene3D" id="1.10.10.10">
    <property type="entry name" value="Winged helix-like DNA-binding domain superfamily/Winged helix DNA-binding domain"/>
    <property type="match status" value="1"/>
</dbReference>
<dbReference type="GO" id="GO:0003700">
    <property type="term" value="F:DNA-binding transcription factor activity"/>
    <property type="evidence" value="ECO:0007669"/>
    <property type="project" value="TreeGrafter"/>
</dbReference>
<dbReference type="SMART" id="SM00346">
    <property type="entry name" value="HTH_ICLR"/>
    <property type="match status" value="1"/>
</dbReference>
<dbReference type="InterPro" id="IPR014757">
    <property type="entry name" value="Tscrpt_reg_IclR_C"/>
</dbReference>
<dbReference type="InterPro" id="IPR050707">
    <property type="entry name" value="HTH_MetabolicPath_Reg"/>
</dbReference>
<evidence type="ECO:0000313" key="5">
    <source>
        <dbReference type="EMBL" id="GGL17342.1"/>
    </source>
</evidence>
<evidence type="ECO:0000259" key="4">
    <source>
        <dbReference type="PROSITE" id="PS51078"/>
    </source>
</evidence>
<reference evidence="5" key="2">
    <citation type="submission" date="2020-09" db="EMBL/GenBank/DDBJ databases">
        <authorList>
            <person name="Sun Q."/>
            <person name="Zhou Y."/>
        </authorList>
    </citation>
    <scope>NUCLEOTIDE SEQUENCE</scope>
    <source>
        <strain evidence="5">CGMCC 4.3508</strain>
    </source>
</reference>
<sequence length="259" mass="28223">MNMARPQEPGQVAGAESGRRVLATLSSFTGANSVWTVAEIADHLGYKQSTAYRYIGILRETGFVEPCPGGGYRLTNKVLALAEAHDEARDTLADVARPIITRLRDTADETVLIARRRGDFAFCVDRVESTRPVSLQFDRGQPMALHSGSIPRLLLATMPGPERDEYLDRTRPLLAPAHVQMISDQALRAVREAGFSQSSEEIDQGIWGTAALIRRSGRPVAALGTAAPVSRLTEERRAELTRLIIAAAEEISGRLADGY</sequence>
<keyword evidence="3" id="KW-0804">Transcription</keyword>
<dbReference type="InterPro" id="IPR036388">
    <property type="entry name" value="WH-like_DNA-bd_sf"/>
</dbReference>
<dbReference type="PROSITE" id="PS51078">
    <property type="entry name" value="ICLR_ED"/>
    <property type="match status" value="1"/>
</dbReference>
<dbReference type="SUPFAM" id="SSF46785">
    <property type="entry name" value="Winged helix' DNA-binding domain"/>
    <property type="match status" value="1"/>
</dbReference>
<keyword evidence="2" id="KW-0238">DNA-binding</keyword>
<keyword evidence="6" id="KW-1185">Reference proteome</keyword>
<gene>
    <name evidence="5" type="ORF">GCM10011588_35020</name>
</gene>
<dbReference type="GO" id="GO:0003677">
    <property type="term" value="F:DNA binding"/>
    <property type="evidence" value="ECO:0007669"/>
    <property type="project" value="UniProtKB-KW"/>
</dbReference>
<accession>A0A917VV21</accession>
<proteinExistence type="predicted"/>
<evidence type="ECO:0000256" key="1">
    <source>
        <dbReference type="ARBA" id="ARBA00023015"/>
    </source>
</evidence>
<feature type="domain" description="IclR-ED" evidence="4">
    <location>
        <begin position="77"/>
        <end position="257"/>
    </location>
</feature>
<evidence type="ECO:0000256" key="3">
    <source>
        <dbReference type="ARBA" id="ARBA00023163"/>
    </source>
</evidence>
<evidence type="ECO:0000313" key="6">
    <source>
        <dbReference type="Proteomes" id="UP000638263"/>
    </source>
</evidence>
<protein>
    <recommendedName>
        <fullName evidence="4">IclR-ED domain-containing protein</fullName>
    </recommendedName>
</protein>
<dbReference type="GO" id="GO:0045892">
    <property type="term" value="P:negative regulation of DNA-templated transcription"/>
    <property type="evidence" value="ECO:0007669"/>
    <property type="project" value="TreeGrafter"/>
</dbReference>
<evidence type="ECO:0000256" key="2">
    <source>
        <dbReference type="ARBA" id="ARBA00023125"/>
    </source>
</evidence>
<dbReference type="Proteomes" id="UP000638263">
    <property type="component" value="Unassembled WGS sequence"/>
</dbReference>
<comment type="caution">
    <text evidence="5">The sequence shown here is derived from an EMBL/GenBank/DDBJ whole genome shotgun (WGS) entry which is preliminary data.</text>
</comment>
<reference evidence="5" key="1">
    <citation type="journal article" date="2014" name="Int. J. Syst. Evol. Microbiol.">
        <title>Complete genome sequence of Corynebacterium casei LMG S-19264T (=DSM 44701T), isolated from a smear-ripened cheese.</title>
        <authorList>
            <consortium name="US DOE Joint Genome Institute (JGI-PGF)"/>
            <person name="Walter F."/>
            <person name="Albersmeier A."/>
            <person name="Kalinowski J."/>
            <person name="Ruckert C."/>
        </authorList>
    </citation>
    <scope>NUCLEOTIDE SEQUENCE</scope>
    <source>
        <strain evidence="5">CGMCC 4.3508</strain>
    </source>
</reference>